<dbReference type="AlphaFoldDB" id="A0A4R6S7P7"/>
<dbReference type="PANTHER" id="PTHR20883:SF49">
    <property type="entry name" value="PHYTANOYL-COA DIOXYGENASE"/>
    <property type="match status" value="1"/>
</dbReference>
<dbReference type="SUPFAM" id="SSF51197">
    <property type="entry name" value="Clavaminate synthase-like"/>
    <property type="match status" value="1"/>
</dbReference>
<dbReference type="InterPro" id="IPR008775">
    <property type="entry name" value="Phytyl_CoA_dOase-like"/>
</dbReference>
<comment type="caution">
    <text evidence="1">The sequence shown here is derived from an EMBL/GenBank/DDBJ whole genome shotgun (WGS) entry which is preliminary data.</text>
</comment>
<dbReference type="PANTHER" id="PTHR20883">
    <property type="entry name" value="PHYTANOYL-COA DIOXYGENASE DOMAIN CONTAINING 1"/>
    <property type="match status" value="1"/>
</dbReference>
<dbReference type="OrthoDB" id="9814777at2"/>
<evidence type="ECO:0000313" key="1">
    <source>
        <dbReference type="EMBL" id="TDP94835.1"/>
    </source>
</evidence>
<sequence>MTSATVDVDSAYPLTSAHVEALDRQGFVRLSNLLSPPTVAHFEPTITERVLALNAMHLPMDERDTYDRAFLQVTNLWQHDDRVRRLVFSPRLARAAAELLGVDAVRLYHDQALYKEPGGGITPWHADQYYWPFASDRTITVWIPLQDTPRELGSLEFARGSHHFSHGRDLPIGDESEQALQEELAARGFEVDSAPYALGDASFHLGWTFHRAGPNRSTTPRRVMTIIYVDADAVVSEPVNDSQRNDLTTWLGGTAVGSVPETELNPVLYRA</sequence>
<dbReference type="Proteomes" id="UP000295444">
    <property type="component" value="Unassembled WGS sequence"/>
</dbReference>
<dbReference type="GO" id="GO:0016706">
    <property type="term" value="F:2-oxoglutarate-dependent dioxygenase activity"/>
    <property type="evidence" value="ECO:0007669"/>
    <property type="project" value="UniProtKB-ARBA"/>
</dbReference>
<accession>A0A4R6S7P7</accession>
<evidence type="ECO:0000313" key="2">
    <source>
        <dbReference type="Proteomes" id="UP000295444"/>
    </source>
</evidence>
<keyword evidence="1" id="KW-0560">Oxidoreductase</keyword>
<proteinExistence type="predicted"/>
<gene>
    <name evidence="1" type="ORF">EV186_10567</name>
</gene>
<name>A0A4R6S7P7_LABRH</name>
<organism evidence="1 2">
    <name type="scientific">Labedaea rhizosphaerae</name>
    <dbReference type="NCBI Taxonomy" id="598644"/>
    <lineage>
        <taxon>Bacteria</taxon>
        <taxon>Bacillati</taxon>
        <taxon>Actinomycetota</taxon>
        <taxon>Actinomycetes</taxon>
        <taxon>Pseudonocardiales</taxon>
        <taxon>Pseudonocardiaceae</taxon>
        <taxon>Labedaea</taxon>
    </lineage>
</organism>
<keyword evidence="1" id="KW-0223">Dioxygenase</keyword>
<dbReference type="Gene3D" id="2.60.120.620">
    <property type="entry name" value="q2cbj1_9rhob like domain"/>
    <property type="match status" value="1"/>
</dbReference>
<reference evidence="1 2" key="1">
    <citation type="submission" date="2019-03" db="EMBL/GenBank/DDBJ databases">
        <title>Genomic Encyclopedia of Type Strains, Phase IV (KMG-IV): sequencing the most valuable type-strain genomes for metagenomic binning, comparative biology and taxonomic classification.</title>
        <authorList>
            <person name="Goeker M."/>
        </authorList>
    </citation>
    <scope>NUCLEOTIDE SEQUENCE [LARGE SCALE GENOMIC DNA]</scope>
    <source>
        <strain evidence="1 2">DSM 45361</strain>
    </source>
</reference>
<keyword evidence="2" id="KW-1185">Reference proteome</keyword>
<dbReference type="Pfam" id="PF05721">
    <property type="entry name" value="PhyH"/>
    <property type="match status" value="1"/>
</dbReference>
<dbReference type="GO" id="GO:0005506">
    <property type="term" value="F:iron ion binding"/>
    <property type="evidence" value="ECO:0007669"/>
    <property type="project" value="UniProtKB-ARBA"/>
</dbReference>
<dbReference type="EMBL" id="SNXZ01000005">
    <property type="protein sequence ID" value="TDP94835.1"/>
    <property type="molecule type" value="Genomic_DNA"/>
</dbReference>
<protein>
    <submittedName>
        <fullName evidence="1">Ectoine hydroxylase-related dioxygenase (Phytanoyl-CoA dioxygenase family)</fullName>
    </submittedName>
</protein>
<dbReference type="RefSeq" id="WP_133852257.1">
    <property type="nucleotide sequence ID" value="NZ_SNXZ01000005.1"/>
</dbReference>